<organism evidence="6 7">
    <name type="scientific">Crossiella equi</name>
    <dbReference type="NCBI Taxonomy" id="130796"/>
    <lineage>
        <taxon>Bacteria</taxon>
        <taxon>Bacillati</taxon>
        <taxon>Actinomycetota</taxon>
        <taxon>Actinomycetes</taxon>
        <taxon>Pseudonocardiales</taxon>
        <taxon>Pseudonocardiaceae</taxon>
        <taxon>Crossiella</taxon>
    </lineage>
</organism>
<sequence length="243" mass="26945">MTTGSDDVSTSSTAVLTPEASWLISGLEKERASEFLKEIRIESFPAGSELCTQGEIDVRVRLVNSGIVKLISTDEDQPGGTLSFIGPGDLINGYLFIEPGGTGTTAIANTFVTTASIYSSTLKIWMRNEADISFRIARHLTRRIREAEEGVGDLVQMDASGRLAKKLINLWRRVDSPHRDRSSNVLRITQGELAALIGVTRVTASLILREFIDREWIKIDRREVLILQPDAMTRRATEARRSL</sequence>
<gene>
    <name evidence="6" type="ORF">JOF53_006590</name>
</gene>
<dbReference type="Proteomes" id="UP001519363">
    <property type="component" value="Unassembled WGS sequence"/>
</dbReference>
<dbReference type="InterPro" id="IPR014710">
    <property type="entry name" value="RmlC-like_jellyroll"/>
</dbReference>
<dbReference type="InterPro" id="IPR012318">
    <property type="entry name" value="HTH_CRP"/>
</dbReference>
<evidence type="ECO:0000259" key="4">
    <source>
        <dbReference type="PROSITE" id="PS50042"/>
    </source>
</evidence>
<dbReference type="InterPro" id="IPR036388">
    <property type="entry name" value="WH-like_DNA-bd_sf"/>
</dbReference>
<dbReference type="Gene3D" id="1.10.10.10">
    <property type="entry name" value="Winged helix-like DNA-binding domain superfamily/Winged helix DNA-binding domain"/>
    <property type="match status" value="1"/>
</dbReference>
<evidence type="ECO:0000256" key="2">
    <source>
        <dbReference type="ARBA" id="ARBA00023125"/>
    </source>
</evidence>
<dbReference type="PROSITE" id="PS51063">
    <property type="entry name" value="HTH_CRP_2"/>
    <property type="match status" value="1"/>
</dbReference>
<keyword evidence="1" id="KW-0805">Transcription regulation</keyword>
<dbReference type="PANTHER" id="PTHR24567">
    <property type="entry name" value="CRP FAMILY TRANSCRIPTIONAL REGULATORY PROTEIN"/>
    <property type="match status" value="1"/>
</dbReference>
<evidence type="ECO:0000313" key="6">
    <source>
        <dbReference type="EMBL" id="MBP2477718.1"/>
    </source>
</evidence>
<evidence type="ECO:0000259" key="5">
    <source>
        <dbReference type="PROSITE" id="PS51063"/>
    </source>
</evidence>
<evidence type="ECO:0000256" key="3">
    <source>
        <dbReference type="ARBA" id="ARBA00023163"/>
    </source>
</evidence>
<dbReference type="Pfam" id="PF00027">
    <property type="entry name" value="cNMP_binding"/>
    <property type="match status" value="1"/>
</dbReference>
<dbReference type="RefSeq" id="WP_245374688.1">
    <property type="nucleotide sequence ID" value="NZ_JAGIOO010000001.1"/>
</dbReference>
<dbReference type="PROSITE" id="PS50042">
    <property type="entry name" value="CNMP_BINDING_3"/>
    <property type="match status" value="1"/>
</dbReference>
<dbReference type="SUPFAM" id="SSF51206">
    <property type="entry name" value="cAMP-binding domain-like"/>
    <property type="match status" value="1"/>
</dbReference>
<dbReference type="SUPFAM" id="SSF46785">
    <property type="entry name" value="Winged helix' DNA-binding domain"/>
    <property type="match status" value="1"/>
</dbReference>
<feature type="domain" description="Cyclic nucleotide-binding" evidence="4">
    <location>
        <begin position="23"/>
        <end position="143"/>
    </location>
</feature>
<evidence type="ECO:0000313" key="7">
    <source>
        <dbReference type="Proteomes" id="UP001519363"/>
    </source>
</evidence>
<dbReference type="EMBL" id="JAGIOO010000001">
    <property type="protein sequence ID" value="MBP2477718.1"/>
    <property type="molecule type" value="Genomic_DNA"/>
</dbReference>
<dbReference type="PANTHER" id="PTHR24567:SF74">
    <property type="entry name" value="HTH-TYPE TRANSCRIPTIONAL REGULATOR ARCR"/>
    <property type="match status" value="1"/>
</dbReference>
<keyword evidence="2" id="KW-0238">DNA-binding</keyword>
<keyword evidence="3" id="KW-0804">Transcription</keyword>
<evidence type="ECO:0000256" key="1">
    <source>
        <dbReference type="ARBA" id="ARBA00023015"/>
    </source>
</evidence>
<dbReference type="Pfam" id="PF13545">
    <property type="entry name" value="HTH_Crp_2"/>
    <property type="match status" value="1"/>
</dbReference>
<dbReference type="InterPro" id="IPR050397">
    <property type="entry name" value="Env_Response_Regulators"/>
</dbReference>
<feature type="domain" description="HTH crp-type" evidence="5">
    <location>
        <begin position="157"/>
        <end position="230"/>
    </location>
</feature>
<keyword evidence="7" id="KW-1185">Reference proteome</keyword>
<dbReference type="InterPro" id="IPR018490">
    <property type="entry name" value="cNMP-bd_dom_sf"/>
</dbReference>
<dbReference type="Gene3D" id="2.60.120.10">
    <property type="entry name" value="Jelly Rolls"/>
    <property type="match status" value="1"/>
</dbReference>
<dbReference type="SMART" id="SM00419">
    <property type="entry name" value="HTH_CRP"/>
    <property type="match status" value="1"/>
</dbReference>
<accession>A0ABS5AMB6</accession>
<reference evidence="6 7" key="1">
    <citation type="submission" date="2021-03" db="EMBL/GenBank/DDBJ databases">
        <title>Sequencing the genomes of 1000 actinobacteria strains.</title>
        <authorList>
            <person name="Klenk H.-P."/>
        </authorList>
    </citation>
    <scope>NUCLEOTIDE SEQUENCE [LARGE SCALE GENOMIC DNA]</scope>
    <source>
        <strain evidence="6 7">DSM 44580</strain>
    </source>
</reference>
<proteinExistence type="predicted"/>
<name>A0ABS5AMB6_9PSEU</name>
<dbReference type="CDD" id="cd00038">
    <property type="entry name" value="CAP_ED"/>
    <property type="match status" value="1"/>
</dbReference>
<protein>
    <submittedName>
        <fullName evidence="6">CRP-like cAMP-binding protein</fullName>
    </submittedName>
</protein>
<dbReference type="InterPro" id="IPR000595">
    <property type="entry name" value="cNMP-bd_dom"/>
</dbReference>
<dbReference type="InterPro" id="IPR036390">
    <property type="entry name" value="WH_DNA-bd_sf"/>
</dbReference>
<comment type="caution">
    <text evidence="6">The sequence shown here is derived from an EMBL/GenBank/DDBJ whole genome shotgun (WGS) entry which is preliminary data.</text>
</comment>